<protein>
    <recommendedName>
        <fullName evidence="1">DUF6998 domain-containing protein</fullName>
    </recommendedName>
</protein>
<dbReference type="Proteomes" id="UP000238326">
    <property type="component" value="Unassembled WGS sequence"/>
</dbReference>
<organism evidence="2 3">
    <name type="scientific">Malikia spinosa</name>
    <dbReference type="NCBI Taxonomy" id="86180"/>
    <lineage>
        <taxon>Bacteria</taxon>
        <taxon>Pseudomonadati</taxon>
        <taxon>Pseudomonadota</taxon>
        <taxon>Betaproteobacteria</taxon>
        <taxon>Burkholderiales</taxon>
        <taxon>Comamonadaceae</taxon>
        <taxon>Malikia</taxon>
    </lineage>
</organism>
<dbReference type="AlphaFoldDB" id="A0A2S9KG25"/>
<comment type="caution">
    <text evidence="2">The sequence shown here is derived from an EMBL/GenBank/DDBJ whole genome shotgun (WGS) entry which is preliminary data.</text>
</comment>
<name>A0A2S9KG25_9BURK</name>
<dbReference type="Pfam" id="PF22522">
    <property type="entry name" value="DUF6998"/>
    <property type="match status" value="1"/>
</dbReference>
<accession>A0A2S9KG25</accession>
<sequence>MTERAAIKHSLGLIFEGIRHLHDAFGGRRKFTIDGRLVGDIGEVMAELHYELRLDETSQPTYDATTKDGRRVQVKATFKESLTLSSVPDLYLGLKLHEDGTFEEIFNGPGQLIAERYAHRKGIGEKLLSFPIKELRLLQSSVDDKDRVTRRGS</sequence>
<gene>
    <name evidence="2" type="ORF">C6P61_06780</name>
</gene>
<evidence type="ECO:0000259" key="1">
    <source>
        <dbReference type="Pfam" id="PF22522"/>
    </source>
</evidence>
<evidence type="ECO:0000313" key="3">
    <source>
        <dbReference type="Proteomes" id="UP000238326"/>
    </source>
</evidence>
<dbReference type="RefSeq" id="WP_146114979.1">
    <property type="nucleotide sequence ID" value="NZ_PVLR01000016.1"/>
</dbReference>
<feature type="domain" description="DUF6998" evidence="1">
    <location>
        <begin position="15"/>
        <end position="148"/>
    </location>
</feature>
<proteinExistence type="predicted"/>
<dbReference type="OrthoDB" id="7503989at2"/>
<dbReference type="EMBL" id="PVLR01000016">
    <property type="protein sequence ID" value="PRD69335.1"/>
    <property type="molecule type" value="Genomic_DNA"/>
</dbReference>
<keyword evidence="3" id="KW-1185">Reference proteome</keyword>
<reference evidence="2 3" key="1">
    <citation type="submission" date="2018-03" db="EMBL/GenBank/DDBJ databases">
        <title>Comparative genomics illustrates the genes involved in a hyperalkaliphilic mechanisms of Serpentinomonas isolated from highly-alkaline calcium-rich serpentinized springs.</title>
        <authorList>
            <person name="Suzuki S."/>
            <person name="Ishii S."/>
            <person name="Walworth N."/>
            <person name="Bird L."/>
            <person name="Kuenen J.G."/>
            <person name="Nealson K.H."/>
        </authorList>
    </citation>
    <scope>NUCLEOTIDE SEQUENCE [LARGE SCALE GENOMIC DNA]</scope>
    <source>
        <strain evidence="2 3">83</strain>
    </source>
</reference>
<dbReference type="InterPro" id="IPR054267">
    <property type="entry name" value="DUF6998"/>
</dbReference>
<evidence type="ECO:0000313" key="2">
    <source>
        <dbReference type="EMBL" id="PRD69335.1"/>
    </source>
</evidence>